<sequence length="285" mass="32903">MPVEDFVILVRREYQNLGRRTESPKPKRQINWTSKDLHFVDAFENRITKMLDFRKFKSNKSHMIRLCDGSAEADKYENMWDLTPDTDLLKELPEEYTFETALADLIDNSLQAVWSKSTDQRRLISLELTKSRITIFDTGLGMDGSAENSIVQWGKMGASLHRLSRDRGIGGKPPYLTPYFGMFGYGGPIASMHLGRRASVSSKTKECKKVFVLHLERDSLLRCSSSQQTWRTDGNVRDPLEDELRDSVDGSFTKVEIFLSKDEKRKRTETTIQTERYILPVYTVR</sequence>
<dbReference type="SUPFAM" id="SSF55874">
    <property type="entry name" value="ATPase domain of HSP90 chaperone/DNA topoisomerase II/histidine kinase"/>
    <property type="match status" value="1"/>
</dbReference>
<dbReference type="AlphaFoldDB" id="A0A0V0HUS2"/>
<dbReference type="EMBL" id="GEDG01015030">
    <property type="protein sequence ID" value="JAP23850.1"/>
    <property type="molecule type" value="Transcribed_RNA"/>
</dbReference>
<dbReference type="Pfam" id="PF13589">
    <property type="entry name" value="HATPase_c_3"/>
    <property type="match status" value="1"/>
</dbReference>
<organism evidence="1">
    <name type="scientific">Solanum chacoense</name>
    <name type="common">Chaco potato</name>
    <dbReference type="NCBI Taxonomy" id="4108"/>
    <lineage>
        <taxon>Eukaryota</taxon>
        <taxon>Viridiplantae</taxon>
        <taxon>Streptophyta</taxon>
        <taxon>Embryophyta</taxon>
        <taxon>Tracheophyta</taxon>
        <taxon>Spermatophyta</taxon>
        <taxon>Magnoliopsida</taxon>
        <taxon>eudicotyledons</taxon>
        <taxon>Gunneridae</taxon>
        <taxon>Pentapetalae</taxon>
        <taxon>asterids</taxon>
        <taxon>lamiids</taxon>
        <taxon>Solanales</taxon>
        <taxon>Solanaceae</taxon>
        <taxon>Solanoideae</taxon>
        <taxon>Solaneae</taxon>
        <taxon>Solanum</taxon>
    </lineage>
</organism>
<dbReference type="Gene3D" id="3.30.565.10">
    <property type="entry name" value="Histidine kinase-like ATPase, C-terminal domain"/>
    <property type="match status" value="1"/>
</dbReference>
<name>A0A0V0HUS2_SOLCH</name>
<proteinExistence type="predicted"/>
<protein>
    <submittedName>
        <fullName evidence="1">Putative ovule protein</fullName>
    </submittedName>
</protein>
<accession>A0A0V0HUS2</accession>
<dbReference type="InterPro" id="IPR036890">
    <property type="entry name" value="HATPase_C_sf"/>
</dbReference>
<reference evidence="1" key="1">
    <citation type="submission" date="2015-12" db="EMBL/GenBank/DDBJ databases">
        <title>Gene expression during late stages of embryo sac development: a critical building block for successful pollen-pistil interactions.</title>
        <authorList>
            <person name="Liu Y."/>
            <person name="Joly V."/>
            <person name="Sabar M."/>
            <person name="Matton D.P."/>
        </authorList>
    </citation>
    <scope>NUCLEOTIDE SEQUENCE</scope>
</reference>
<evidence type="ECO:0000313" key="1">
    <source>
        <dbReference type="EMBL" id="JAP23850.1"/>
    </source>
</evidence>